<reference evidence="3 4" key="1">
    <citation type="submission" date="2016-07" db="EMBL/GenBank/DDBJ databases">
        <title>Pervasive Adenine N6-methylation of Active Genes in Fungi.</title>
        <authorList>
            <consortium name="DOE Joint Genome Institute"/>
            <person name="Mondo S.J."/>
            <person name="Dannebaum R.O."/>
            <person name="Kuo R.C."/>
            <person name="Labutti K."/>
            <person name="Haridas S."/>
            <person name="Kuo A."/>
            <person name="Salamov A."/>
            <person name="Ahrendt S.R."/>
            <person name="Lipzen A."/>
            <person name="Sullivan W."/>
            <person name="Andreopoulos W.B."/>
            <person name="Clum A."/>
            <person name="Lindquist E."/>
            <person name="Daum C."/>
            <person name="Ramamoorthy G.K."/>
            <person name="Gryganskyi A."/>
            <person name="Culley D."/>
            <person name="Magnuson J.K."/>
            <person name="James T.Y."/>
            <person name="O'Malley M.A."/>
            <person name="Stajich J.E."/>
            <person name="Spatafora J.W."/>
            <person name="Visel A."/>
            <person name="Grigoriev I.V."/>
        </authorList>
    </citation>
    <scope>NUCLEOTIDE SEQUENCE [LARGE SCALE GENOMIC DNA]</scope>
    <source>
        <strain evidence="3 4">PL171</strain>
    </source>
</reference>
<comment type="similarity">
    <text evidence="1">Belongs to the STXBP/unc-18/SEC1 family.</text>
</comment>
<dbReference type="PANTHER" id="PTHR11679">
    <property type="entry name" value="VESICLE PROTEIN SORTING-ASSOCIATED"/>
    <property type="match status" value="1"/>
</dbReference>
<dbReference type="InterPro" id="IPR001619">
    <property type="entry name" value="Sec1-like"/>
</dbReference>
<feature type="compositionally biased region" description="Basic and acidic residues" evidence="2">
    <location>
        <begin position="614"/>
        <end position="627"/>
    </location>
</feature>
<dbReference type="InterPro" id="IPR036045">
    <property type="entry name" value="Sec1-like_sf"/>
</dbReference>
<dbReference type="PIRSF" id="PIRSF005715">
    <property type="entry name" value="VPS45_Sec1"/>
    <property type="match status" value="1"/>
</dbReference>
<dbReference type="InterPro" id="IPR027482">
    <property type="entry name" value="Sec1-like_dom2"/>
</dbReference>
<feature type="region of interest" description="Disordered" evidence="2">
    <location>
        <begin position="460"/>
        <end position="479"/>
    </location>
</feature>
<dbReference type="GO" id="GO:0016192">
    <property type="term" value="P:vesicle-mediated transport"/>
    <property type="evidence" value="ECO:0007669"/>
    <property type="project" value="InterPro"/>
</dbReference>
<dbReference type="STRING" id="765915.A0A1Y2HRF0"/>
<dbReference type="Proteomes" id="UP000193411">
    <property type="component" value="Unassembled WGS sequence"/>
</dbReference>
<sequence length="658" mass="72369">MSATTGFSLKELTKRRLISDMVRYVQPAGKWKIMIVDPISMKLLNHSLKMFDILDENVTLVEMITKRRQPYPNLEAIYFLSPTPEAIQHFIIDFCPGGGKKPLYASAHLFFVGVLPDQLMDRITQSGAARYIKNLKELYVDFLPLEQRVFSLDSPASFFRLFSPEAGGLPAQSAEMGVMAQRLTSLLVTLGDFPTSDNTRSARFANMLLAALEHHSKIDSGFPPGDTNKSTLIIVDRSMDMNAPLLHEFTYQAMAYDLLPMDDGKYLYAFKNADGTDAEKEVPLDDNDVLWVQLRHKHIAETTQTILAQFNKFLSENKAANAAMGGSGQGPNLKDLKDTLAAMPQFQEMKQKYSIHINLAQECMTMFERKKLNETAMIEQNLACNELPDGGKPKNIVSDLVPILDDPALTPYDKARLLMLFIIHKEGVQDDDRRKLLEHANIGLDLSESITNMALLGDGKKEKRAKKDTKKKAGADDDGSYELSRYQTMVKTVLEDQVAGTLDQSEFPYLGPAPSASDASAKSGGTSLRSTKPSWQNKKGAAGANDGGAAASAAAPKGGRIILFSGKEVLIGSTHVMTPNKVVDDLKNLRDPSQFVKYNPTFGYGEGPKPLPEPTDKERKKMADQEAKGGAAGSSAQQSQAQAAEGGDKKKKKLFGIF</sequence>
<dbReference type="InterPro" id="IPR043154">
    <property type="entry name" value="Sec-1-like_dom1"/>
</dbReference>
<dbReference type="Gene3D" id="3.90.830.10">
    <property type="entry name" value="Syntaxin Binding Protein 1, Chain A, domain 2"/>
    <property type="match status" value="1"/>
</dbReference>
<feature type="compositionally biased region" description="Polar residues" evidence="2">
    <location>
        <begin position="526"/>
        <end position="537"/>
    </location>
</feature>
<dbReference type="SUPFAM" id="SSF56815">
    <property type="entry name" value="Sec1/munc18-like (SM) proteins"/>
    <property type="match status" value="1"/>
</dbReference>
<dbReference type="OrthoDB" id="2228at2759"/>
<dbReference type="Gene3D" id="1.25.40.60">
    <property type="match status" value="1"/>
</dbReference>
<dbReference type="InterPro" id="IPR043127">
    <property type="entry name" value="Sec-1-like_dom3a"/>
</dbReference>
<dbReference type="Pfam" id="PF00995">
    <property type="entry name" value="Sec1"/>
    <property type="match status" value="1"/>
</dbReference>
<organism evidence="3 4">
    <name type="scientific">Catenaria anguillulae PL171</name>
    <dbReference type="NCBI Taxonomy" id="765915"/>
    <lineage>
        <taxon>Eukaryota</taxon>
        <taxon>Fungi</taxon>
        <taxon>Fungi incertae sedis</taxon>
        <taxon>Blastocladiomycota</taxon>
        <taxon>Blastocladiomycetes</taxon>
        <taxon>Blastocladiales</taxon>
        <taxon>Catenariaceae</taxon>
        <taxon>Catenaria</taxon>
    </lineage>
</organism>
<evidence type="ECO:0000256" key="2">
    <source>
        <dbReference type="SAM" id="MobiDB-lite"/>
    </source>
</evidence>
<dbReference type="AlphaFoldDB" id="A0A1Y2HRF0"/>
<dbReference type="EMBL" id="MCFL01000014">
    <property type="protein sequence ID" value="ORZ37150.1"/>
    <property type="molecule type" value="Genomic_DNA"/>
</dbReference>
<evidence type="ECO:0000313" key="4">
    <source>
        <dbReference type="Proteomes" id="UP000193411"/>
    </source>
</evidence>
<feature type="compositionally biased region" description="Low complexity" evidence="2">
    <location>
        <begin position="512"/>
        <end position="525"/>
    </location>
</feature>
<accession>A0A1Y2HRF0</accession>
<evidence type="ECO:0000256" key="1">
    <source>
        <dbReference type="ARBA" id="ARBA00009884"/>
    </source>
</evidence>
<protein>
    <submittedName>
        <fullName evidence="3">Sec1-like protein</fullName>
    </submittedName>
</protein>
<feature type="compositionally biased region" description="Basic residues" evidence="2">
    <location>
        <begin position="462"/>
        <end position="472"/>
    </location>
</feature>
<feature type="compositionally biased region" description="Low complexity" evidence="2">
    <location>
        <begin position="633"/>
        <end position="645"/>
    </location>
</feature>
<feature type="region of interest" description="Disordered" evidence="2">
    <location>
        <begin position="505"/>
        <end position="552"/>
    </location>
</feature>
<feature type="compositionally biased region" description="Basic residues" evidence="2">
    <location>
        <begin position="649"/>
        <end position="658"/>
    </location>
</feature>
<dbReference type="Gene3D" id="3.40.50.1910">
    <property type="match status" value="1"/>
</dbReference>
<proteinExistence type="inferred from homology"/>
<feature type="region of interest" description="Disordered" evidence="2">
    <location>
        <begin position="597"/>
        <end position="658"/>
    </location>
</feature>
<keyword evidence="4" id="KW-1185">Reference proteome</keyword>
<name>A0A1Y2HRF0_9FUNG</name>
<dbReference type="Gene3D" id="3.40.50.2060">
    <property type="match status" value="1"/>
</dbReference>
<comment type="caution">
    <text evidence="3">The sequence shown here is derived from an EMBL/GenBank/DDBJ whole genome shotgun (WGS) entry which is preliminary data.</text>
</comment>
<gene>
    <name evidence="3" type="ORF">BCR44DRAFT_1498461</name>
</gene>
<feature type="compositionally biased region" description="Low complexity" evidence="2">
    <location>
        <begin position="538"/>
        <end position="552"/>
    </location>
</feature>
<evidence type="ECO:0000313" key="3">
    <source>
        <dbReference type="EMBL" id="ORZ37150.1"/>
    </source>
</evidence>